<protein>
    <recommendedName>
        <fullName evidence="2">HNH nuclease domain-containing protein</fullName>
    </recommendedName>
</protein>
<organism evidence="1">
    <name type="scientific">marine sediment metagenome</name>
    <dbReference type="NCBI Taxonomy" id="412755"/>
    <lineage>
        <taxon>unclassified sequences</taxon>
        <taxon>metagenomes</taxon>
        <taxon>ecological metagenomes</taxon>
    </lineage>
</organism>
<comment type="caution">
    <text evidence="1">The sequence shown here is derived from an EMBL/GenBank/DDBJ whole genome shotgun (WGS) entry which is preliminary data.</text>
</comment>
<evidence type="ECO:0008006" key="2">
    <source>
        <dbReference type="Google" id="ProtNLM"/>
    </source>
</evidence>
<reference evidence="1" key="1">
    <citation type="journal article" date="2014" name="Front. Microbiol.">
        <title>High frequency of phylogenetically diverse reductive dehalogenase-homologous genes in deep subseafloor sedimentary metagenomes.</title>
        <authorList>
            <person name="Kawai M."/>
            <person name="Futagami T."/>
            <person name="Toyoda A."/>
            <person name="Takaki Y."/>
            <person name="Nishi S."/>
            <person name="Hori S."/>
            <person name="Arai W."/>
            <person name="Tsubouchi T."/>
            <person name="Morono Y."/>
            <person name="Uchiyama I."/>
            <person name="Ito T."/>
            <person name="Fujiyama A."/>
            <person name="Inagaki F."/>
            <person name="Takami H."/>
        </authorList>
    </citation>
    <scope>NUCLEOTIDE SEQUENCE</scope>
    <source>
        <strain evidence="1">Expedition CK06-06</strain>
    </source>
</reference>
<accession>X0VCG4</accession>
<sequence>MTIITIEDFNKGVSYGFNPFLDNSFSMSINSRVMIQKEMFKSDHQFYKYCWKNLPHFCQESGLKLTTYSSVHISHILSRGAFPEMRYDIRNINILTLTNHKLWESEKKVDMYIYKKNRQTIELL</sequence>
<feature type="non-terminal residue" evidence="1">
    <location>
        <position position="124"/>
    </location>
</feature>
<dbReference type="AlphaFoldDB" id="X0VCG4"/>
<gene>
    <name evidence="1" type="ORF">S01H1_35241</name>
</gene>
<proteinExistence type="predicted"/>
<dbReference type="EMBL" id="BARS01022012">
    <property type="protein sequence ID" value="GAG10188.1"/>
    <property type="molecule type" value="Genomic_DNA"/>
</dbReference>
<name>X0VCG4_9ZZZZ</name>
<evidence type="ECO:0000313" key="1">
    <source>
        <dbReference type="EMBL" id="GAG10188.1"/>
    </source>
</evidence>